<dbReference type="Gene3D" id="3.90.550.10">
    <property type="entry name" value="Spore Coat Polysaccharide Biosynthesis Protein SpsA, Chain A"/>
    <property type="match status" value="1"/>
</dbReference>
<keyword evidence="1 8" id="KW-0963">Cytoplasm</keyword>
<dbReference type="GO" id="GO:0005525">
    <property type="term" value="F:GTP binding"/>
    <property type="evidence" value="ECO:0007669"/>
    <property type="project" value="UniProtKB-UniRule"/>
</dbReference>
<dbReference type="Pfam" id="PF12804">
    <property type="entry name" value="NTP_transf_3"/>
    <property type="match status" value="1"/>
</dbReference>
<evidence type="ECO:0000256" key="4">
    <source>
        <dbReference type="ARBA" id="ARBA00022741"/>
    </source>
</evidence>
<evidence type="ECO:0000256" key="2">
    <source>
        <dbReference type="ARBA" id="ARBA00022679"/>
    </source>
</evidence>
<dbReference type="PATRIC" id="fig|330734.3.peg.575"/>
<evidence type="ECO:0000256" key="6">
    <source>
        <dbReference type="ARBA" id="ARBA00023134"/>
    </source>
</evidence>
<dbReference type="EMBL" id="CP011494">
    <property type="protein sequence ID" value="AKO51437.1"/>
    <property type="molecule type" value="Genomic_DNA"/>
</dbReference>
<dbReference type="RefSeq" id="WP_048384213.1">
    <property type="nucleotide sequence ID" value="NZ_CP011494.1"/>
</dbReference>
<evidence type="ECO:0000256" key="8">
    <source>
        <dbReference type="HAMAP-Rule" id="MF_00316"/>
    </source>
</evidence>
<dbReference type="InterPro" id="IPR013482">
    <property type="entry name" value="Molybde_CF_guanTrfase"/>
</dbReference>
<comment type="function">
    <text evidence="8">Transfers a GMP moiety from GTP to Mo-molybdopterin (Mo-MPT) cofactor (Moco or molybdenum cofactor) to form Mo-molybdopterin guanine dinucleotide (Mo-MGD) cofactor.</text>
</comment>
<dbReference type="Proteomes" id="UP000036406">
    <property type="component" value="Chromosome"/>
</dbReference>
<keyword evidence="4 8" id="KW-0547">Nucleotide-binding</keyword>
<feature type="binding site" evidence="8">
    <location>
        <position position="77"/>
    </location>
    <ligand>
        <name>GTP</name>
        <dbReference type="ChEBI" id="CHEBI:37565"/>
    </ligand>
</feature>
<dbReference type="KEGG" id="mpq:ABA45_02555"/>
<keyword evidence="3 8" id="KW-0479">Metal-binding</keyword>
<comment type="subunit">
    <text evidence="8">Monomer.</text>
</comment>
<keyword evidence="2 8" id="KW-0808">Transferase</keyword>
<dbReference type="GO" id="GO:1902758">
    <property type="term" value="P:bis(molybdopterin guanine dinucleotide)molybdenum biosynthetic process"/>
    <property type="evidence" value="ECO:0007669"/>
    <property type="project" value="TreeGrafter"/>
</dbReference>
<dbReference type="InterPro" id="IPR029044">
    <property type="entry name" value="Nucleotide-diphossugar_trans"/>
</dbReference>
<evidence type="ECO:0000256" key="3">
    <source>
        <dbReference type="ARBA" id="ARBA00022723"/>
    </source>
</evidence>
<feature type="domain" description="MobA-like NTP transferase" evidence="9">
    <location>
        <begin position="16"/>
        <end position="169"/>
    </location>
</feature>
<evidence type="ECO:0000313" key="11">
    <source>
        <dbReference type="Proteomes" id="UP000036406"/>
    </source>
</evidence>
<feature type="binding site" evidence="8">
    <location>
        <position position="32"/>
    </location>
    <ligand>
        <name>GTP</name>
        <dbReference type="ChEBI" id="CHEBI:37565"/>
    </ligand>
</feature>
<dbReference type="GO" id="GO:0046872">
    <property type="term" value="F:metal ion binding"/>
    <property type="evidence" value="ECO:0007669"/>
    <property type="project" value="UniProtKB-KW"/>
</dbReference>
<proteinExistence type="inferred from homology"/>
<dbReference type="STRING" id="330734.ABA45_02555"/>
<keyword evidence="7 8" id="KW-0501">Molybdenum cofactor biosynthesis</keyword>
<dbReference type="PANTHER" id="PTHR19136:SF81">
    <property type="entry name" value="MOLYBDENUM COFACTOR GUANYLYLTRANSFERASE"/>
    <property type="match status" value="1"/>
</dbReference>
<accession>A0A0H4I8R3</accession>
<dbReference type="CDD" id="cd02503">
    <property type="entry name" value="MobA"/>
    <property type="match status" value="1"/>
</dbReference>
<dbReference type="NCBIfam" id="TIGR02665">
    <property type="entry name" value="molyb_mobA"/>
    <property type="match status" value="1"/>
</dbReference>
<dbReference type="PANTHER" id="PTHR19136">
    <property type="entry name" value="MOLYBDENUM COFACTOR GUANYLYLTRANSFERASE"/>
    <property type="match status" value="1"/>
</dbReference>
<keyword evidence="5 8" id="KW-0460">Magnesium</keyword>
<comment type="similarity">
    <text evidence="8">Belongs to the MobA family.</text>
</comment>
<feature type="binding site" evidence="8">
    <location>
        <position position="111"/>
    </location>
    <ligand>
        <name>GTP</name>
        <dbReference type="ChEBI" id="CHEBI:37565"/>
    </ligand>
</feature>
<dbReference type="EC" id="2.7.7.77" evidence="8"/>
<dbReference type="HAMAP" id="MF_00316">
    <property type="entry name" value="MobA"/>
    <property type="match status" value="1"/>
</dbReference>
<name>A0A0H4I8R3_9GAMM</name>
<evidence type="ECO:0000259" key="9">
    <source>
        <dbReference type="Pfam" id="PF12804"/>
    </source>
</evidence>
<gene>
    <name evidence="8" type="primary">mobA</name>
    <name evidence="10" type="ORF">ABA45_02555</name>
</gene>
<dbReference type="SUPFAM" id="SSF53448">
    <property type="entry name" value="Nucleotide-diphospho-sugar transferases"/>
    <property type="match status" value="1"/>
</dbReference>
<feature type="binding site" evidence="8">
    <location>
        <begin position="19"/>
        <end position="21"/>
    </location>
    <ligand>
        <name>GTP</name>
        <dbReference type="ChEBI" id="CHEBI:37565"/>
    </ligand>
</feature>
<comment type="caution">
    <text evidence="8">Lacks conserved residue(s) required for the propagation of feature annotation.</text>
</comment>
<protein>
    <recommendedName>
        <fullName evidence="8">Molybdenum cofactor guanylyltransferase</fullName>
        <shortName evidence="8">MoCo guanylyltransferase</shortName>
        <ecNumber evidence="8">2.7.7.77</ecNumber>
    </recommendedName>
    <alternativeName>
        <fullName evidence="8">GTP:molybdopterin guanylyltransferase</fullName>
    </alternativeName>
    <alternativeName>
        <fullName evidence="8">Mo-MPT guanylyltransferase</fullName>
    </alternativeName>
    <alternativeName>
        <fullName evidence="8">Molybdopterin guanylyltransferase</fullName>
    </alternativeName>
    <alternativeName>
        <fullName evidence="8">Molybdopterin-guanine dinucleotide synthase</fullName>
        <shortName evidence="8">MGD synthase</shortName>
    </alternativeName>
</protein>
<comment type="cofactor">
    <cofactor evidence="8">
        <name>Mg(2+)</name>
        <dbReference type="ChEBI" id="CHEBI:18420"/>
    </cofactor>
</comment>
<evidence type="ECO:0000313" key="10">
    <source>
        <dbReference type="EMBL" id="AKO51437.1"/>
    </source>
</evidence>
<dbReference type="InterPro" id="IPR025877">
    <property type="entry name" value="MobA-like_NTP_Trfase"/>
</dbReference>
<comment type="subcellular location">
    <subcellularLocation>
        <location evidence="8">Cytoplasm</location>
    </subcellularLocation>
</comment>
<evidence type="ECO:0000256" key="7">
    <source>
        <dbReference type="ARBA" id="ARBA00023150"/>
    </source>
</evidence>
<comment type="catalytic activity">
    <reaction evidence="8">
        <text>Mo-molybdopterin + GTP + H(+) = Mo-molybdopterin guanine dinucleotide + diphosphate</text>
        <dbReference type="Rhea" id="RHEA:34243"/>
        <dbReference type="ChEBI" id="CHEBI:15378"/>
        <dbReference type="ChEBI" id="CHEBI:33019"/>
        <dbReference type="ChEBI" id="CHEBI:37565"/>
        <dbReference type="ChEBI" id="CHEBI:71302"/>
        <dbReference type="ChEBI" id="CHEBI:71310"/>
        <dbReference type="EC" id="2.7.7.77"/>
    </reaction>
</comment>
<evidence type="ECO:0000256" key="5">
    <source>
        <dbReference type="ARBA" id="ARBA00022842"/>
    </source>
</evidence>
<reference evidence="10 11" key="1">
    <citation type="submission" date="2015-05" db="EMBL/GenBank/DDBJ databases">
        <title>Complete genome of Marinobacter psychrophilus strain 20041T isolated from sea-ice of the Canadian Basin.</title>
        <authorList>
            <person name="Song L."/>
            <person name="Ren L."/>
            <person name="Yu Y."/>
            <person name="Wang X."/>
        </authorList>
    </citation>
    <scope>NUCLEOTIDE SEQUENCE [LARGE SCALE GENOMIC DNA]</scope>
    <source>
        <strain evidence="10 11">20041</strain>
    </source>
</reference>
<organism evidence="10 11">
    <name type="scientific">Marinobacter psychrophilus</name>
    <dbReference type="NCBI Taxonomy" id="330734"/>
    <lineage>
        <taxon>Bacteria</taxon>
        <taxon>Pseudomonadati</taxon>
        <taxon>Pseudomonadota</taxon>
        <taxon>Gammaproteobacteria</taxon>
        <taxon>Pseudomonadales</taxon>
        <taxon>Marinobacteraceae</taxon>
        <taxon>Marinobacter</taxon>
    </lineage>
</organism>
<comment type="domain">
    <text evidence="8">The N-terminal domain determines nucleotide recognition and specific binding, while the C-terminal domain determines the specific binding to the target protein.</text>
</comment>
<dbReference type="GO" id="GO:0061603">
    <property type="term" value="F:molybdenum cofactor guanylyltransferase activity"/>
    <property type="evidence" value="ECO:0007669"/>
    <property type="project" value="UniProtKB-EC"/>
</dbReference>
<evidence type="ECO:0000256" key="1">
    <source>
        <dbReference type="ARBA" id="ARBA00022490"/>
    </source>
</evidence>
<keyword evidence="6 8" id="KW-0342">GTP-binding</keyword>
<dbReference type="GO" id="GO:0005737">
    <property type="term" value="C:cytoplasm"/>
    <property type="evidence" value="ECO:0007669"/>
    <property type="project" value="UniProtKB-SubCell"/>
</dbReference>
<feature type="binding site" evidence="8">
    <location>
        <position position="111"/>
    </location>
    <ligand>
        <name>Mg(2+)</name>
        <dbReference type="ChEBI" id="CHEBI:18420"/>
    </ligand>
</feature>
<keyword evidence="11" id="KW-1185">Reference proteome</keyword>
<sequence>MNTDPLSPQAPLPVVGLLLAGGAGTRMDGKDKGMLHWRGRPMAAWVAEALRSATGSPLISANRSIEEYSRLGEVFTDAPEFAGQGPLAGLLAGLQEAGDRGYGAVLVCPCDTPGVTPALLRQLLQAWRSAPDRPVIARCDGRDHPLHGVYPVAMAAALEQQLCNDNRRVMMFARSQQAQSLECPGLSELFTNRNRPQDLKD</sequence>
<dbReference type="AlphaFoldDB" id="A0A0H4I8R3"/>